<protein>
    <submittedName>
        <fullName evidence="2">Uncharacterized protein</fullName>
    </submittedName>
</protein>
<dbReference type="WBParaSite" id="PDA_v2.g11932.t1">
    <property type="protein sequence ID" value="PDA_v2.g11932.t1"/>
    <property type="gene ID" value="PDA_v2.g11932"/>
</dbReference>
<reference evidence="2" key="1">
    <citation type="submission" date="2022-11" db="UniProtKB">
        <authorList>
            <consortium name="WormBaseParasite"/>
        </authorList>
    </citation>
    <scope>IDENTIFICATION</scope>
</reference>
<accession>A0A914P3S0</accession>
<proteinExistence type="predicted"/>
<dbReference type="Proteomes" id="UP000887578">
    <property type="component" value="Unplaced"/>
</dbReference>
<sequence length="102" mass="11111">MSIDECTRASLGRTATIGALYDVRTESLMLSNIFNNKIDEFIETRFDESSAGLKYDSFSSTKTFEILRKVGIDADTSLSLLCGIVSASGSVEFTHGQVLGMK</sequence>
<evidence type="ECO:0000313" key="2">
    <source>
        <dbReference type="WBParaSite" id="PDA_v2.g11932.t1"/>
    </source>
</evidence>
<organism evidence="1 2">
    <name type="scientific">Panagrolaimus davidi</name>
    <dbReference type="NCBI Taxonomy" id="227884"/>
    <lineage>
        <taxon>Eukaryota</taxon>
        <taxon>Metazoa</taxon>
        <taxon>Ecdysozoa</taxon>
        <taxon>Nematoda</taxon>
        <taxon>Chromadorea</taxon>
        <taxon>Rhabditida</taxon>
        <taxon>Tylenchina</taxon>
        <taxon>Panagrolaimomorpha</taxon>
        <taxon>Panagrolaimoidea</taxon>
        <taxon>Panagrolaimidae</taxon>
        <taxon>Panagrolaimus</taxon>
    </lineage>
</organism>
<keyword evidence="1" id="KW-1185">Reference proteome</keyword>
<dbReference type="AlphaFoldDB" id="A0A914P3S0"/>
<name>A0A914P3S0_9BILA</name>
<evidence type="ECO:0000313" key="1">
    <source>
        <dbReference type="Proteomes" id="UP000887578"/>
    </source>
</evidence>